<feature type="region of interest" description="Disordered" evidence="1">
    <location>
        <begin position="179"/>
        <end position="234"/>
    </location>
</feature>
<gene>
    <name evidence="2" type="ORF">N658DRAFT_270134</name>
</gene>
<feature type="compositionally biased region" description="Basic and acidic residues" evidence="1">
    <location>
        <begin position="1"/>
        <end position="11"/>
    </location>
</feature>
<protein>
    <submittedName>
        <fullName evidence="2">Uncharacterized protein</fullName>
    </submittedName>
</protein>
<accession>A0AAN6PVS4</accession>
<reference evidence="2" key="2">
    <citation type="submission" date="2023-05" db="EMBL/GenBank/DDBJ databases">
        <authorList>
            <consortium name="Lawrence Berkeley National Laboratory"/>
            <person name="Steindorff A."/>
            <person name="Hensen N."/>
            <person name="Bonometti L."/>
            <person name="Westerberg I."/>
            <person name="Brannstrom I.O."/>
            <person name="Guillou S."/>
            <person name="Cros-Aarteil S."/>
            <person name="Calhoun S."/>
            <person name="Haridas S."/>
            <person name="Kuo A."/>
            <person name="Mondo S."/>
            <person name="Pangilinan J."/>
            <person name="Riley R."/>
            <person name="Labutti K."/>
            <person name="Andreopoulos B."/>
            <person name="Lipzen A."/>
            <person name="Chen C."/>
            <person name="Yanf M."/>
            <person name="Daum C."/>
            <person name="Ng V."/>
            <person name="Clum A."/>
            <person name="Ohm R."/>
            <person name="Martin F."/>
            <person name="Silar P."/>
            <person name="Natvig D."/>
            <person name="Lalanne C."/>
            <person name="Gautier V."/>
            <person name="Ament-Velasquez S.L."/>
            <person name="Kruys A."/>
            <person name="Hutchinson M.I."/>
            <person name="Powell A.J."/>
            <person name="Barry K."/>
            <person name="Miller A.N."/>
            <person name="Grigoriev I.V."/>
            <person name="Debuchy R."/>
            <person name="Gladieux P."/>
            <person name="Thoren M.H."/>
            <person name="Johannesson H."/>
        </authorList>
    </citation>
    <scope>NUCLEOTIDE SEQUENCE</scope>
    <source>
        <strain evidence="2">CBS 757.83</strain>
    </source>
</reference>
<organism evidence="2 3">
    <name type="scientific">Parathielavia hyrcaniae</name>
    <dbReference type="NCBI Taxonomy" id="113614"/>
    <lineage>
        <taxon>Eukaryota</taxon>
        <taxon>Fungi</taxon>
        <taxon>Dikarya</taxon>
        <taxon>Ascomycota</taxon>
        <taxon>Pezizomycotina</taxon>
        <taxon>Sordariomycetes</taxon>
        <taxon>Sordariomycetidae</taxon>
        <taxon>Sordariales</taxon>
        <taxon>Chaetomiaceae</taxon>
        <taxon>Parathielavia</taxon>
    </lineage>
</organism>
<name>A0AAN6PVS4_9PEZI</name>
<comment type="caution">
    <text evidence="2">The sequence shown here is derived from an EMBL/GenBank/DDBJ whole genome shotgun (WGS) entry which is preliminary data.</text>
</comment>
<evidence type="ECO:0000313" key="2">
    <source>
        <dbReference type="EMBL" id="KAK4097549.1"/>
    </source>
</evidence>
<reference evidence="2" key="1">
    <citation type="journal article" date="2023" name="Mol. Phylogenet. Evol.">
        <title>Genome-scale phylogeny and comparative genomics of the fungal order Sordariales.</title>
        <authorList>
            <person name="Hensen N."/>
            <person name="Bonometti L."/>
            <person name="Westerberg I."/>
            <person name="Brannstrom I.O."/>
            <person name="Guillou S."/>
            <person name="Cros-Aarteil S."/>
            <person name="Calhoun S."/>
            <person name="Haridas S."/>
            <person name="Kuo A."/>
            <person name="Mondo S."/>
            <person name="Pangilinan J."/>
            <person name="Riley R."/>
            <person name="LaButti K."/>
            <person name="Andreopoulos B."/>
            <person name="Lipzen A."/>
            <person name="Chen C."/>
            <person name="Yan M."/>
            <person name="Daum C."/>
            <person name="Ng V."/>
            <person name="Clum A."/>
            <person name="Steindorff A."/>
            <person name="Ohm R.A."/>
            <person name="Martin F."/>
            <person name="Silar P."/>
            <person name="Natvig D.O."/>
            <person name="Lalanne C."/>
            <person name="Gautier V."/>
            <person name="Ament-Velasquez S.L."/>
            <person name="Kruys A."/>
            <person name="Hutchinson M.I."/>
            <person name="Powell A.J."/>
            <person name="Barry K."/>
            <person name="Miller A.N."/>
            <person name="Grigoriev I.V."/>
            <person name="Debuchy R."/>
            <person name="Gladieux P."/>
            <person name="Hiltunen Thoren M."/>
            <person name="Johannesson H."/>
        </authorList>
    </citation>
    <scope>NUCLEOTIDE SEQUENCE</scope>
    <source>
        <strain evidence="2">CBS 757.83</strain>
    </source>
</reference>
<evidence type="ECO:0000313" key="3">
    <source>
        <dbReference type="Proteomes" id="UP001305647"/>
    </source>
</evidence>
<feature type="region of interest" description="Disordered" evidence="1">
    <location>
        <begin position="1"/>
        <end position="37"/>
    </location>
</feature>
<dbReference type="Proteomes" id="UP001305647">
    <property type="component" value="Unassembled WGS sequence"/>
</dbReference>
<keyword evidence="3" id="KW-1185">Reference proteome</keyword>
<dbReference type="AlphaFoldDB" id="A0AAN6PVS4"/>
<proteinExistence type="predicted"/>
<evidence type="ECO:0000256" key="1">
    <source>
        <dbReference type="SAM" id="MobiDB-lite"/>
    </source>
</evidence>
<dbReference type="EMBL" id="MU863672">
    <property type="protein sequence ID" value="KAK4097549.1"/>
    <property type="molecule type" value="Genomic_DNA"/>
</dbReference>
<sequence>MARRSETREQSPRTPSSELAQRRQPAGRGVEHPPIAPGTQNCVRLRMLYYPWWAMDPQLARDWARLIDPAYADKTPSDRPCLPGGRALSLFFGVSSESSPGRQQTPHPDITRTDERWMDREVSHHPWLGKDTGACQDAWRQGRDGLGVLVIARLQDSAPGSGPEGRFVSLGSSRKCCPLRDLPSTRFGGTPRNPGSPQERRGGQGKPIWSPHVAATNGGTTGEAFGQMEVETSS</sequence>